<reference evidence="2" key="1">
    <citation type="submission" date="2017-09" db="EMBL/GenBank/DDBJ databases">
        <title>Depth-based differentiation of microbial function through sediment-hosted aquifers and enrichment of novel symbionts in the deep terrestrial subsurface.</title>
        <authorList>
            <person name="Probst A.J."/>
            <person name="Ladd B."/>
            <person name="Jarett J.K."/>
            <person name="Geller-Mcgrath D.E."/>
            <person name="Sieber C.M.K."/>
            <person name="Emerson J.B."/>
            <person name="Anantharaman K."/>
            <person name="Thomas B.C."/>
            <person name="Malmstrom R."/>
            <person name="Stieglmeier M."/>
            <person name="Klingl A."/>
            <person name="Woyke T."/>
            <person name="Ryan C.M."/>
            <person name="Banfield J.F."/>
        </authorList>
    </citation>
    <scope>NUCLEOTIDE SEQUENCE [LARGE SCALE GENOMIC DNA]</scope>
</reference>
<name>A0A2H0W958_9BACT</name>
<evidence type="ECO:0000313" key="2">
    <source>
        <dbReference type="Proteomes" id="UP000230093"/>
    </source>
</evidence>
<dbReference type="Proteomes" id="UP000230093">
    <property type="component" value="Unassembled WGS sequence"/>
</dbReference>
<dbReference type="CDD" id="cd02518">
    <property type="entry name" value="GT2_SpsF"/>
    <property type="match status" value="1"/>
</dbReference>
<dbReference type="SUPFAM" id="SSF53448">
    <property type="entry name" value="Nucleotide-diphospho-sugar transferases"/>
    <property type="match status" value="1"/>
</dbReference>
<dbReference type="InterPro" id="IPR003329">
    <property type="entry name" value="Cytidylyl_trans"/>
</dbReference>
<dbReference type="InterPro" id="IPR029044">
    <property type="entry name" value="Nucleotide-diphossugar_trans"/>
</dbReference>
<dbReference type="Gene3D" id="3.90.550.10">
    <property type="entry name" value="Spore Coat Polysaccharide Biosynthesis Protein SpsA, Chain A"/>
    <property type="match status" value="1"/>
</dbReference>
<accession>A0A2H0W958</accession>
<evidence type="ECO:0000313" key="1">
    <source>
        <dbReference type="EMBL" id="PIS09200.1"/>
    </source>
</evidence>
<dbReference type="PANTHER" id="PTHR42866:SF1">
    <property type="entry name" value="SPORE COAT POLYSACCHARIDE BIOSYNTHESIS PROTEIN SPSF"/>
    <property type="match status" value="1"/>
</dbReference>
<protein>
    <recommendedName>
        <fullName evidence="3">Spore coat biosynthesis protein F</fullName>
    </recommendedName>
</protein>
<dbReference type="EMBL" id="PEZT01000016">
    <property type="protein sequence ID" value="PIS09200.1"/>
    <property type="molecule type" value="Genomic_DNA"/>
</dbReference>
<dbReference type="GO" id="GO:0005829">
    <property type="term" value="C:cytosol"/>
    <property type="evidence" value="ECO:0007669"/>
    <property type="project" value="TreeGrafter"/>
</dbReference>
<dbReference type="Pfam" id="PF02348">
    <property type="entry name" value="CTP_transf_3"/>
    <property type="match status" value="1"/>
</dbReference>
<organism evidence="1 2">
    <name type="scientific">Candidatus Beckwithbacteria bacterium CG10_big_fil_rev_8_21_14_0_10_34_10</name>
    <dbReference type="NCBI Taxonomy" id="1974495"/>
    <lineage>
        <taxon>Bacteria</taxon>
        <taxon>Candidatus Beckwithiibacteriota</taxon>
    </lineage>
</organism>
<dbReference type="AlphaFoldDB" id="A0A2H0W958"/>
<evidence type="ECO:0008006" key="3">
    <source>
        <dbReference type="Google" id="ProtNLM"/>
    </source>
</evidence>
<dbReference type="PANTHER" id="PTHR42866">
    <property type="entry name" value="3-DEOXY-MANNO-OCTULOSONATE CYTIDYLYLTRANSFERASE"/>
    <property type="match status" value="1"/>
</dbReference>
<proteinExistence type="predicted"/>
<comment type="caution">
    <text evidence="1">The sequence shown here is derived from an EMBL/GenBank/DDBJ whole genome shotgun (WGS) entry which is preliminary data.</text>
</comment>
<gene>
    <name evidence="1" type="ORF">COT75_02985</name>
</gene>
<sequence>MNKKIVCTIEARMGSSRLPGKVLMSLAGEPALKRMIDRIKKSKYINEIIVATTINKKDNKIVDFCKSYKIKFYRGSENDVLRRILEAAKASRAKIVVVLTGDCPLIDFRHIDEAIEVFLEGKYNYISNALERSYPDGFDVQVLSLEVLEKIDKLANDPIERVHSTYYIYRHPEEFKIKNIKAKGKMYWPNLRVTLDEINDYKLINILFKNLLPKDPFFSAKKVVEFLLKNPKFLKINQKVRHKKTEEG</sequence>